<proteinExistence type="predicted"/>
<sequence>MEDLFFTVARERGASSANHKGYRLRLTSWNVGSLTIAKELHGNVVEVKRYNDRIMVLRVVLGEEVVAIVSAYAPHVGLGDQERRDFWGSLDGVMRSLPRQDKICLGGDFNGHVGKESDCFSMVHGGFGHGVRNDNGRELLDFALAHDLGIINTQQRKPSESHWEQQEDIRSLGGGMRRCGAR</sequence>
<comment type="caution">
    <text evidence="1">The sequence shown here is derived from an EMBL/GenBank/DDBJ whole genome shotgun (WGS) entry which is preliminary data.</text>
</comment>
<dbReference type="Proteomes" id="UP001056120">
    <property type="component" value="Linkage Group LG27"/>
</dbReference>
<evidence type="ECO:0000313" key="1">
    <source>
        <dbReference type="EMBL" id="KAI3686673.1"/>
    </source>
</evidence>
<accession>A0ACB8YNI4</accession>
<evidence type="ECO:0000313" key="2">
    <source>
        <dbReference type="Proteomes" id="UP001056120"/>
    </source>
</evidence>
<gene>
    <name evidence="1" type="ORF">L1987_80356</name>
</gene>
<name>A0ACB8YNI4_9ASTR</name>
<reference evidence="2" key="1">
    <citation type="journal article" date="2022" name="Mol. Ecol. Resour.">
        <title>The genomes of chicory, endive, great burdock and yacon provide insights into Asteraceae palaeo-polyploidization history and plant inulin production.</title>
        <authorList>
            <person name="Fan W."/>
            <person name="Wang S."/>
            <person name="Wang H."/>
            <person name="Wang A."/>
            <person name="Jiang F."/>
            <person name="Liu H."/>
            <person name="Zhao H."/>
            <person name="Xu D."/>
            <person name="Zhang Y."/>
        </authorList>
    </citation>
    <scope>NUCLEOTIDE SEQUENCE [LARGE SCALE GENOMIC DNA]</scope>
    <source>
        <strain evidence="2">cv. Yunnan</strain>
    </source>
</reference>
<protein>
    <submittedName>
        <fullName evidence="1">Uncharacterized protein</fullName>
    </submittedName>
</protein>
<keyword evidence="2" id="KW-1185">Reference proteome</keyword>
<dbReference type="EMBL" id="CM042044">
    <property type="protein sequence ID" value="KAI3686673.1"/>
    <property type="molecule type" value="Genomic_DNA"/>
</dbReference>
<organism evidence="1 2">
    <name type="scientific">Smallanthus sonchifolius</name>
    <dbReference type="NCBI Taxonomy" id="185202"/>
    <lineage>
        <taxon>Eukaryota</taxon>
        <taxon>Viridiplantae</taxon>
        <taxon>Streptophyta</taxon>
        <taxon>Embryophyta</taxon>
        <taxon>Tracheophyta</taxon>
        <taxon>Spermatophyta</taxon>
        <taxon>Magnoliopsida</taxon>
        <taxon>eudicotyledons</taxon>
        <taxon>Gunneridae</taxon>
        <taxon>Pentapetalae</taxon>
        <taxon>asterids</taxon>
        <taxon>campanulids</taxon>
        <taxon>Asterales</taxon>
        <taxon>Asteraceae</taxon>
        <taxon>Asteroideae</taxon>
        <taxon>Heliantheae alliance</taxon>
        <taxon>Millerieae</taxon>
        <taxon>Smallanthus</taxon>
    </lineage>
</organism>
<reference evidence="1 2" key="2">
    <citation type="journal article" date="2022" name="Mol. Ecol. Resour.">
        <title>The genomes of chicory, endive, great burdock and yacon provide insights into Asteraceae paleo-polyploidization history and plant inulin production.</title>
        <authorList>
            <person name="Fan W."/>
            <person name="Wang S."/>
            <person name="Wang H."/>
            <person name="Wang A."/>
            <person name="Jiang F."/>
            <person name="Liu H."/>
            <person name="Zhao H."/>
            <person name="Xu D."/>
            <person name="Zhang Y."/>
        </authorList>
    </citation>
    <scope>NUCLEOTIDE SEQUENCE [LARGE SCALE GENOMIC DNA]</scope>
    <source>
        <strain evidence="2">cv. Yunnan</strain>
        <tissue evidence="1">Leaves</tissue>
    </source>
</reference>